<evidence type="ECO:0000313" key="2">
    <source>
        <dbReference type="Proteomes" id="UP001174909"/>
    </source>
</evidence>
<accession>A0AA35XBF2</accession>
<dbReference type="EMBL" id="CASHTH010003404">
    <property type="protein sequence ID" value="CAI8044592.1"/>
    <property type="molecule type" value="Genomic_DNA"/>
</dbReference>
<reference evidence="1" key="1">
    <citation type="submission" date="2023-03" db="EMBL/GenBank/DDBJ databases">
        <authorList>
            <person name="Steffen K."/>
            <person name="Cardenas P."/>
        </authorList>
    </citation>
    <scope>NUCLEOTIDE SEQUENCE</scope>
</reference>
<organism evidence="1 2">
    <name type="scientific">Geodia barretti</name>
    <name type="common">Barrett's horny sponge</name>
    <dbReference type="NCBI Taxonomy" id="519541"/>
    <lineage>
        <taxon>Eukaryota</taxon>
        <taxon>Metazoa</taxon>
        <taxon>Porifera</taxon>
        <taxon>Demospongiae</taxon>
        <taxon>Heteroscleromorpha</taxon>
        <taxon>Tetractinellida</taxon>
        <taxon>Astrophorina</taxon>
        <taxon>Geodiidae</taxon>
        <taxon>Geodia</taxon>
    </lineage>
</organism>
<dbReference type="Proteomes" id="UP001174909">
    <property type="component" value="Unassembled WGS sequence"/>
</dbReference>
<feature type="non-terminal residue" evidence="1">
    <location>
        <position position="261"/>
    </location>
</feature>
<sequence length="261" mass="28225">RERARGGSNTGARNATARSFAGRLCFAHQYTQAPTVHSGHQRIVMAEATLTPDDASDVVDELVEANTKSFPLGLFLLPTAKVEAIHAQFKNPQDRLTHIIIEFLKQAEPRPTWRAIVNALRSPSVALTALARKLEAAHFPDSTSTCYVAPETTDTESAADTTAVDNVKLNPSPQLSAVPAPDHYNVATAAPPAKKHKKAPALAAPKKALQTRFHQSSRFPRNKLATMDEDPIQNYPGLTPYLLSNVRLTGKFIGAGAYATV</sequence>
<protein>
    <submittedName>
        <fullName evidence="1">Uncharacterized protein</fullName>
    </submittedName>
</protein>
<proteinExistence type="predicted"/>
<gene>
    <name evidence="1" type="ORF">GBAR_LOCUS24716</name>
</gene>
<dbReference type="AlphaFoldDB" id="A0AA35XBF2"/>
<feature type="non-terminal residue" evidence="1">
    <location>
        <position position="1"/>
    </location>
</feature>
<name>A0AA35XBF2_GEOBA</name>
<evidence type="ECO:0000313" key="1">
    <source>
        <dbReference type="EMBL" id="CAI8044592.1"/>
    </source>
</evidence>
<keyword evidence="2" id="KW-1185">Reference proteome</keyword>
<comment type="caution">
    <text evidence="1">The sequence shown here is derived from an EMBL/GenBank/DDBJ whole genome shotgun (WGS) entry which is preliminary data.</text>
</comment>